<gene>
    <name evidence="8 10" type="primary">rpl1</name>
</gene>
<dbReference type="PANTHER" id="PTHR36427:SF3">
    <property type="entry name" value="LARGE RIBOSOMAL SUBUNIT PROTEIN UL1M"/>
    <property type="match status" value="1"/>
</dbReference>
<dbReference type="InterPro" id="IPR016095">
    <property type="entry name" value="Ribosomal_uL1_3-a/b-sand"/>
</dbReference>
<proteinExistence type="inferred from homology"/>
<dbReference type="InterPro" id="IPR002143">
    <property type="entry name" value="Ribosomal_uL1"/>
</dbReference>
<dbReference type="InterPro" id="IPR023673">
    <property type="entry name" value="Ribosomal_uL1_CS"/>
</dbReference>
<sequence>MRKLSRRQNENRKKVKNIVHSSLEEAITLLQDTATAKFIESVELHANLNIDPKYADQQLRTTVTLPHGVGKSVRIAVLTNEANFTEANNGKADIVGSQELIDSISQGIINFDLLIATPDMMPKLAKLGRVLGPKGLMPSPKSGTVSTNLTETLSDFKKGKFEYKADKTGVVHVNFGKVNFSKNQLIENLRSLYQSIEQNRPSGVKGKYFKSLFICSSMGPSIQLDLNAFN</sequence>
<evidence type="ECO:0000313" key="10">
    <source>
        <dbReference type="EMBL" id="AIR75560.1"/>
    </source>
</evidence>
<evidence type="ECO:0000256" key="7">
    <source>
        <dbReference type="ARBA" id="ARBA00035205"/>
    </source>
</evidence>
<geneLocation type="chloroplast" evidence="10"/>
<organism evidence="10">
    <name type="scientific">Cyclotella sp. WC03_2</name>
    <dbReference type="NCBI Taxonomy" id="1549164"/>
    <lineage>
        <taxon>Eukaryota</taxon>
        <taxon>Sar</taxon>
        <taxon>Stramenopiles</taxon>
        <taxon>Ochrophyta</taxon>
        <taxon>Bacillariophyta</taxon>
        <taxon>Coscinodiscophyceae</taxon>
        <taxon>Thalassiosirophycidae</taxon>
        <taxon>Stephanodiscales</taxon>
        <taxon>Stephanodiscaceae</taxon>
        <taxon>Cyclotella</taxon>
    </lineage>
</organism>
<dbReference type="FunFam" id="3.40.50.790:FF:000001">
    <property type="entry name" value="50S ribosomal protein L1"/>
    <property type="match status" value="1"/>
</dbReference>
<dbReference type="GO" id="GO:0009507">
    <property type="term" value="C:chloroplast"/>
    <property type="evidence" value="ECO:0007669"/>
    <property type="project" value="UniProtKB-SubCell"/>
</dbReference>
<dbReference type="GO" id="GO:0015934">
    <property type="term" value="C:large ribosomal subunit"/>
    <property type="evidence" value="ECO:0007669"/>
    <property type="project" value="InterPro"/>
</dbReference>
<dbReference type="HAMAP" id="MF_01318_B">
    <property type="entry name" value="Ribosomal_uL1_B"/>
    <property type="match status" value="1"/>
</dbReference>
<comment type="subcellular location">
    <subcellularLocation>
        <location evidence="8">Plastid</location>
        <location evidence="8">Chloroplast</location>
    </subcellularLocation>
</comment>
<dbReference type="Gene3D" id="3.30.190.20">
    <property type="match status" value="1"/>
</dbReference>
<reference evidence="10" key="2">
    <citation type="submission" date="2014-06" db="EMBL/GenBank/DDBJ databases">
        <authorList>
            <person name="Sabir J.S.M."/>
            <person name="Yu M."/>
            <person name="Ashworth M.P."/>
            <person name="Baeshen N.A."/>
            <person name="Baeshen M.N."/>
            <person name="Bahieldin A."/>
            <person name="Theriot E.C."/>
            <person name="Jansen R.K."/>
        </authorList>
    </citation>
    <scope>NUCLEOTIDE SEQUENCE</scope>
</reference>
<evidence type="ECO:0000256" key="6">
    <source>
        <dbReference type="ARBA" id="ARBA00023274"/>
    </source>
</evidence>
<name>A0A089VMH1_9STRA</name>
<dbReference type="AlphaFoldDB" id="A0A089VMH1"/>
<comment type="function">
    <text evidence="8">Binds directly to 23S rRNA. Might be involved in E site tRNA release.</text>
</comment>
<dbReference type="GO" id="GO:0003735">
    <property type="term" value="F:structural constituent of ribosome"/>
    <property type="evidence" value="ECO:0007669"/>
    <property type="project" value="InterPro"/>
</dbReference>
<evidence type="ECO:0000256" key="8">
    <source>
        <dbReference type="HAMAP-Rule" id="MF_01318"/>
    </source>
</evidence>
<comment type="similarity">
    <text evidence="1 8 9">Belongs to the universal ribosomal protein uL1 family.</text>
</comment>
<comment type="subunit">
    <text evidence="2 8">Part of the 50S ribosomal subunit.</text>
</comment>
<dbReference type="PIRSF" id="PIRSF002155">
    <property type="entry name" value="Ribosomal_L1"/>
    <property type="match status" value="1"/>
</dbReference>
<evidence type="ECO:0000256" key="1">
    <source>
        <dbReference type="ARBA" id="ARBA00010531"/>
    </source>
</evidence>
<dbReference type="PANTHER" id="PTHR36427">
    <property type="entry name" value="54S RIBOSOMAL PROTEIN L1, MITOCHONDRIAL"/>
    <property type="match status" value="1"/>
</dbReference>
<keyword evidence="10" id="KW-0934">Plastid</keyword>
<keyword evidence="10" id="KW-0150">Chloroplast</keyword>
<dbReference type="SUPFAM" id="SSF56808">
    <property type="entry name" value="Ribosomal protein L1"/>
    <property type="match status" value="1"/>
</dbReference>
<reference evidence="10" key="1">
    <citation type="journal article" date="2014" name="PLoS ONE">
        <title>Conserved gene order and expanded inverted repeats characterize plastid genomes of Thalassiosirales.</title>
        <authorList>
            <person name="Sabir J.S."/>
            <person name="Yu M."/>
            <person name="Ashworth M.P."/>
            <person name="Baeshen N.A."/>
            <person name="Baeshen M.N."/>
            <person name="Bahieldin A."/>
            <person name="Theriot E.C."/>
            <person name="Jansen R.K."/>
        </authorList>
    </citation>
    <scope>NUCLEOTIDE SEQUENCE</scope>
</reference>
<evidence type="ECO:0000256" key="9">
    <source>
        <dbReference type="RuleBase" id="RU000659"/>
    </source>
</evidence>
<dbReference type="GO" id="GO:0006412">
    <property type="term" value="P:translation"/>
    <property type="evidence" value="ECO:0007669"/>
    <property type="project" value="UniProtKB-UniRule"/>
</dbReference>
<keyword evidence="5 8" id="KW-0689">Ribosomal protein</keyword>
<evidence type="ECO:0000256" key="3">
    <source>
        <dbReference type="ARBA" id="ARBA00022730"/>
    </source>
</evidence>
<dbReference type="InterPro" id="IPR005878">
    <property type="entry name" value="Ribosom_uL1_bac-type"/>
</dbReference>
<keyword evidence="6 8" id="KW-0687">Ribonucleoprotein</keyword>
<keyword evidence="4 8" id="KW-0694">RNA-binding</keyword>
<dbReference type="PROSITE" id="PS01199">
    <property type="entry name" value="RIBOSOMAL_L1"/>
    <property type="match status" value="1"/>
</dbReference>
<dbReference type="NCBIfam" id="TIGR01169">
    <property type="entry name" value="rplA_bact"/>
    <property type="match status" value="1"/>
</dbReference>
<dbReference type="Pfam" id="PF00687">
    <property type="entry name" value="Ribosomal_L1"/>
    <property type="match status" value="1"/>
</dbReference>
<evidence type="ECO:0000256" key="2">
    <source>
        <dbReference type="ARBA" id="ARBA00011838"/>
    </source>
</evidence>
<dbReference type="EMBL" id="KJ958481">
    <property type="protein sequence ID" value="AIR75560.1"/>
    <property type="molecule type" value="Genomic_DNA"/>
</dbReference>
<dbReference type="Gene3D" id="3.40.50.790">
    <property type="match status" value="1"/>
</dbReference>
<dbReference type="CDD" id="cd00403">
    <property type="entry name" value="Ribosomal_L1"/>
    <property type="match status" value="1"/>
</dbReference>
<dbReference type="InterPro" id="IPR028364">
    <property type="entry name" value="Ribosomal_uL1/biogenesis"/>
</dbReference>
<keyword evidence="3 8" id="KW-0699">rRNA-binding</keyword>
<dbReference type="GO" id="GO:0019843">
    <property type="term" value="F:rRNA binding"/>
    <property type="evidence" value="ECO:0007669"/>
    <property type="project" value="UniProtKB-UniRule"/>
</dbReference>
<evidence type="ECO:0000256" key="4">
    <source>
        <dbReference type="ARBA" id="ARBA00022884"/>
    </source>
</evidence>
<evidence type="ECO:0000256" key="5">
    <source>
        <dbReference type="ARBA" id="ARBA00022980"/>
    </source>
</evidence>
<protein>
    <recommendedName>
        <fullName evidence="7 8">Large ribosomal subunit protein uL1c</fullName>
    </recommendedName>
</protein>
<accession>A0A089VMH1</accession>
<dbReference type="InterPro" id="IPR023674">
    <property type="entry name" value="Ribosomal_uL1-like"/>
</dbReference>